<comment type="similarity">
    <text evidence="1">Belongs to the SIS family. GutQ/KpsF subfamily.</text>
</comment>
<dbReference type="SUPFAM" id="SSF53697">
    <property type="entry name" value="SIS domain"/>
    <property type="match status" value="1"/>
</dbReference>
<evidence type="ECO:0000256" key="4">
    <source>
        <dbReference type="PROSITE-ProRule" id="PRU00703"/>
    </source>
</evidence>
<protein>
    <submittedName>
        <fullName evidence="7">KpsF/GutQ family sugar-phosphate isomerase</fullName>
    </submittedName>
</protein>
<proteinExistence type="inferred from homology"/>
<dbReference type="GO" id="GO:0097367">
    <property type="term" value="F:carbohydrate derivative binding"/>
    <property type="evidence" value="ECO:0007669"/>
    <property type="project" value="InterPro"/>
</dbReference>
<evidence type="ECO:0000256" key="1">
    <source>
        <dbReference type="ARBA" id="ARBA00008165"/>
    </source>
</evidence>
<evidence type="ECO:0000313" key="7">
    <source>
        <dbReference type="EMBL" id="KAA5543915.1"/>
    </source>
</evidence>
<evidence type="ECO:0000259" key="6">
    <source>
        <dbReference type="PROSITE" id="PS51464"/>
    </source>
</evidence>
<gene>
    <name evidence="7" type="ORF">FYK55_11520</name>
</gene>
<evidence type="ECO:0000259" key="5">
    <source>
        <dbReference type="PROSITE" id="PS51371"/>
    </source>
</evidence>
<dbReference type="CDD" id="cd05014">
    <property type="entry name" value="SIS_Kpsf"/>
    <property type="match status" value="1"/>
</dbReference>
<reference evidence="7 8" key="1">
    <citation type="submission" date="2019-08" db="EMBL/GenBank/DDBJ databases">
        <authorList>
            <person name="Dhanesh K."/>
            <person name="Kumar G."/>
            <person name="Sasikala C."/>
            <person name="Venkata Ramana C."/>
        </authorList>
    </citation>
    <scope>NUCLEOTIDE SEQUENCE [LARGE SCALE GENOMIC DNA]</scope>
    <source>
        <strain evidence="7 8">JC645</strain>
    </source>
</reference>
<dbReference type="InterPro" id="IPR035474">
    <property type="entry name" value="SIS_Kpsf"/>
</dbReference>
<dbReference type="AlphaFoldDB" id="A0A5M6DFE3"/>
<dbReference type="InterPro" id="IPR004800">
    <property type="entry name" value="KdsD/KpsF-type"/>
</dbReference>
<dbReference type="InterPro" id="IPR000644">
    <property type="entry name" value="CBS_dom"/>
</dbReference>
<keyword evidence="2" id="KW-0677">Repeat</keyword>
<dbReference type="InterPro" id="IPR050986">
    <property type="entry name" value="GutQ/KpsF_isomerases"/>
</dbReference>
<keyword evidence="8" id="KW-1185">Reference proteome</keyword>
<dbReference type="InterPro" id="IPR046342">
    <property type="entry name" value="CBS_dom_sf"/>
</dbReference>
<dbReference type="Proteomes" id="UP000324479">
    <property type="component" value="Unassembled WGS sequence"/>
</dbReference>
<dbReference type="GO" id="GO:0005975">
    <property type="term" value="P:carbohydrate metabolic process"/>
    <property type="evidence" value="ECO:0007669"/>
    <property type="project" value="InterPro"/>
</dbReference>
<dbReference type="InterPro" id="IPR046348">
    <property type="entry name" value="SIS_dom_sf"/>
</dbReference>
<dbReference type="GO" id="GO:1901135">
    <property type="term" value="P:carbohydrate derivative metabolic process"/>
    <property type="evidence" value="ECO:0007669"/>
    <property type="project" value="InterPro"/>
</dbReference>
<organism evidence="7 8">
    <name type="scientific">Roseiconus nitratireducens</name>
    <dbReference type="NCBI Taxonomy" id="2605748"/>
    <lineage>
        <taxon>Bacteria</taxon>
        <taxon>Pseudomonadati</taxon>
        <taxon>Planctomycetota</taxon>
        <taxon>Planctomycetia</taxon>
        <taxon>Pirellulales</taxon>
        <taxon>Pirellulaceae</taxon>
        <taxon>Roseiconus</taxon>
    </lineage>
</organism>
<feature type="domain" description="SIS" evidence="6">
    <location>
        <begin position="9"/>
        <end position="152"/>
    </location>
</feature>
<accession>A0A5M6DFE3</accession>
<dbReference type="Gene3D" id="3.40.50.10490">
    <property type="entry name" value="Glucose-6-phosphate isomerase like protein, domain 1"/>
    <property type="match status" value="1"/>
</dbReference>
<dbReference type="Pfam" id="PF01380">
    <property type="entry name" value="SIS"/>
    <property type="match status" value="1"/>
</dbReference>
<keyword evidence="3 4" id="KW-0129">CBS domain</keyword>
<dbReference type="InterPro" id="IPR001347">
    <property type="entry name" value="SIS_dom"/>
</dbReference>
<feature type="domain" description="CBS" evidence="5">
    <location>
        <begin position="247"/>
        <end position="305"/>
    </location>
</feature>
<dbReference type="Pfam" id="PF00571">
    <property type="entry name" value="CBS"/>
    <property type="match status" value="1"/>
</dbReference>
<sequence length="315" mass="33225">MLGPPAVRAAELSAECAGNVVITGVGKAGLVGQKLVATLASTGTPAHFLHPTEAVHGDFGRVKSDDLVWALSNSGRSEEVTRIASQLRRQGAGLISFTADVDNPLAEVADCKVVFGRHSEACPHGLAPTASTAVMMAVGDAVALLASRLRRFTPRDFARFHPGGALGRKLCKVGQMMRPLAACRIANERVTIRECMISCSMTGRRSGAVMLTNDQGVLTGIFTDSDLARLLESRCEDALDQPIEGKMTTEPHRTGPDALLSDVVALFGQLQISELPVVGVDGKPMGMVDITDLIAVGELDEGDDRDGRSTLPFAP</sequence>
<dbReference type="PROSITE" id="PS51464">
    <property type="entry name" value="SIS"/>
    <property type="match status" value="1"/>
</dbReference>
<keyword evidence="7" id="KW-0413">Isomerase</keyword>
<name>A0A5M6DFE3_9BACT</name>
<dbReference type="NCBIfam" id="TIGR00393">
    <property type="entry name" value="kpsF"/>
    <property type="match status" value="1"/>
</dbReference>
<dbReference type="Gene3D" id="3.10.580.10">
    <property type="entry name" value="CBS-domain"/>
    <property type="match status" value="1"/>
</dbReference>
<evidence type="ECO:0000313" key="8">
    <source>
        <dbReference type="Proteomes" id="UP000324479"/>
    </source>
</evidence>
<evidence type="ECO:0000256" key="3">
    <source>
        <dbReference type="ARBA" id="ARBA00023122"/>
    </source>
</evidence>
<evidence type="ECO:0000256" key="2">
    <source>
        <dbReference type="ARBA" id="ARBA00022737"/>
    </source>
</evidence>
<dbReference type="PROSITE" id="PS51371">
    <property type="entry name" value="CBS"/>
    <property type="match status" value="1"/>
</dbReference>
<dbReference type="PANTHER" id="PTHR42745:SF1">
    <property type="entry name" value="ARABINOSE 5-PHOSPHATE ISOMERASE KDSD"/>
    <property type="match status" value="1"/>
</dbReference>
<dbReference type="EMBL" id="VWOX01000005">
    <property type="protein sequence ID" value="KAA5543915.1"/>
    <property type="molecule type" value="Genomic_DNA"/>
</dbReference>
<dbReference type="GO" id="GO:0016853">
    <property type="term" value="F:isomerase activity"/>
    <property type="evidence" value="ECO:0007669"/>
    <property type="project" value="UniProtKB-KW"/>
</dbReference>
<dbReference type="PANTHER" id="PTHR42745">
    <property type="match status" value="1"/>
</dbReference>
<comment type="caution">
    <text evidence="7">The sequence shown here is derived from an EMBL/GenBank/DDBJ whole genome shotgun (WGS) entry which is preliminary data.</text>
</comment>